<dbReference type="InterPro" id="IPR036259">
    <property type="entry name" value="MFS_trans_sf"/>
</dbReference>
<evidence type="ECO:0000256" key="2">
    <source>
        <dbReference type="ARBA" id="ARBA00022448"/>
    </source>
</evidence>
<dbReference type="AlphaFoldDB" id="A0A261XWP0"/>
<gene>
    <name evidence="9" type="ORF">BZG36_03484</name>
</gene>
<evidence type="ECO:0000256" key="6">
    <source>
        <dbReference type="SAM" id="MobiDB-lite"/>
    </source>
</evidence>
<feature type="transmembrane region" description="Helical" evidence="7">
    <location>
        <begin position="425"/>
        <end position="444"/>
    </location>
</feature>
<evidence type="ECO:0000259" key="8">
    <source>
        <dbReference type="PROSITE" id="PS50850"/>
    </source>
</evidence>
<feature type="transmembrane region" description="Helical" evidence="7">
    <location>
        <begin position="559"/>
        <end position="580"/>
    </location>
</feature>
<feature type="domain" description="Major facilitator superfamily (MFS) profile" evidence="8">
    <location>
        <begin position="81"/>
        <end position="585"/>
    </location>
</feature>
<dbReference type="GO" id="GO:0012505">
    <property type="term" value="C:endomembrane system"/>
    <property type="evidence" value="ECO:0007669"/>
    <property type="project" value="UniProtKB-SubCell"/>
</dbReference>
<evidence type="ECO:0000256" key="3">
    <source>
        <dbReference type="ARBA" id="ARBA00022692"/>
    </source>
</evidence>
<feature type="transmembrane region" description="Helical" evidence="7">
    <location>
        <begin position="398"/>
        <end position="418"/>
    </location>
</feature>
<comment type="caution">
    <text evidence="9">The sequence shown here is derived from an EMBL/GenBank/DDBJ whole genome shotgun (WGS) entry which is preliminary data.</text>
</comment>
<feature type="transmembrane region" description="Helical" evidence="7">
    <location>
        <begin position="362"/>
        <end position="386"/>
    </location>
</feature>
<feature type="transmembrane region" description="Helical" evidence="7">
    <location>
        <begin position="79"/>
        <end position="103"/>
    </location>
</feature>
<dbReference type="PANTHER" id="PTHR23501">
    <property type="entry name" value="MAJOR FACILITATOR SUPERFAMILY"/>
    <property type="match status" value="1"/>
</dbReference>
<dbReference type="CDD" id="cd17502">
    <property type="entry name" value="MFS_Azr1_MDR_like"/>
    <property type="match status" value="1"/>
</dbReference>
<dbReference type="Proteomes" id="UP000242875">
    <property type="component" value="Unassembled WGS sequence"/>
</dbReference>
<feature type="transmembrane region" description="Helical" evidence="7">
    <location>
        <begin position="255"/>
        <end position="275"/>
    </location>
</feature>
<evidence type="ECO:0000256" key="5">
    <source>
        <dbReference type="ARBA" id="ARBA00023136"/>
    </source>
</evidence>
<keyword evidence="5 7" id="KW-0472">Membrane</keyword>
<sequence>MQADQDLEKGGGATKHALPTPEQSESIESAESDVTHVEKPQVEQNETAKLDESGAQPEQKQERGGSGEQAVRLGKKEFAIVYVGLILGLFLAALDQTIVSATLPVIASQFNALNQISWIGTSYLLTNTAFQPLFGRFSDIFGRKPTFLAAITIFLIGSVLCGASQNIIMLIVFRAVAGLGAGGIISGVMIIISGMVPLKDRGKYQGYLGAVWGVSAIVGPLLGGGKQLLEQSYPLRKWRLSVCTPALADKASWRWIFYINLPIGAVTLVVVVLFLHFPPVSGNFKSKLSTVDYGGSLLVVAATICILLATSWGGTTYPWRSAPIIVCYLIGGLLIIALAVFEGKVAVAPIIPFRIFKIRTPLGCYVLNLFMGMVFFGIVYYVPIYFQAALYQDPTTSGISLVPLVMAMVIFTISSGILISKLENYVWLIRAGGIFMTVGVGMLSTWTQYSNEGERIGYLIIAGVGFGLLFQTTVVAAQTAVAPKDLAISISLCTFCRLLGGAFGVSILGSIFNDSLAQNFAALVPNSQQYAEAKTSVGIIKTFPANIQPPIIECYVRGIRLIFLVSIPLAGIAFIASLLIQQHSMRTSRK</sequence>
<dbReference type="OrthoDB" id="10021397at2759"/>
<proteinExistence type="predicted"/>
<evidence type="ECO:0000313" key="9">
    <source>
        <dbReference type="EMBL" id="OZJ02779.1"/>
    </source>
</evidence>
<evidence type="ECO:0000256" key="1">
    <source>
        <dbReference type="ARBA" id="ARBA00004127"/>
    </source>
</evidence>
<feature type="transmembrane region" description="Helical" evidence="7">
    <location>
        <begin position="456"/>
        <end position="477"/>
    </location>
</feature>
<dbReference type="EMBL" id="MVBO01000126">
    <property type="protein sequence ID" value="OZJ02779.1"/>
    <property type="molecule type" value="Genomic_DNA"/>
</dbReference>
<dbReference type="Pfam" id="PF07690">
    <property type="entry name" value="MFS_1"/>
    <property type="match status" value="1"/>
</dbReference>
<evidence type="ECO:0000313" key="10">
    <source>
        <dbReference type="Proteomes" id="UP000242875"/>
    </source>
</evidence>
<keyword evidence="3 7" id="KW-0812">Transmembrane</keyword>
<feature type="transmembrane region" description="Helical" evidence="7">
    <location>
        <begin position="321"/>
        <end position="341"/>
    </location>
</feature>
<dbReference type="PROSITE" id="PS50850">
    <property type="entry name" value="MFS"/>
    <property type="match status" value="1"/>
</dbReference>
<keyword evidence="10" id="KW-1185">Reference proteome</keyword>
<dbReference type="GO" id="GO:0005886">
    <property type="term" value="C:plasma membrane"/>
    <property type="evidence" value="ECO:0007669"/>
    <property type="project" value="TreeGrafter"/>
</dbReference>
<feature type="transmembrane region" description="Helical" evidence="7">
    <location>
        <begin position="146"/>
        <end position="165"/>
    </location>
</feature>
<protein>
    <recommendedName>
        <fullName evidence="8">Major facilitator superfamily (MFS) profile domain-containing protein</fullName>
    </recommendedName>
</protein>
<feature type="transmembrane region" description="Helical" evidence="7">
    <location>
        <begin position="296"/>
        <end position="315"/>
    </location>
</feature>
<comment type="subcellular location">
    <subcellularLocation>
        <location evidence="1">Endomembrane system</location>
        <topology evidence="1">Multi-pass membrane protein</topology>
    </subcellularLocation>
</comment>
<feature type="compositionally biased region" description="Basic and acidic residues" evidence="6">
    <location>
        <begin position="33"/>
        <end position="52"/>
    </location>
</feature>
<dbReference type="PANTHER" id="PTHR23501:SF191">
    <property type="entry name" value="VACUOLAR BASIC AMINO ACID TRANSPORTER 4"/>
    <property type="match status" value="1"/>
</dbReference>
<organism evidence="9 10">
    <name type="scientific">Bifiguratus adelaidae</name>
    <dbReference type="NCBI Taxonomy" id="1938954"/>
    <lineage>
        <taxon>Eukaryota</taxon>
        <taxon>Fungi</taxon>
        <taxon>Fungi incertae sedis</taxon>
        <taxon>Mucoromycota</taxon>
        <taxon>Mucoromycotina</taxon>
        <taxon>Endogonomycetes</taxon>
        <taxon>Endogonales</taxon>
        <taxon>Endogonales incertae sedis</taxon>
        <taxon>Bifiguratus</taxon>
    </lineage>
</organism>
<dbReference type="Gene3D" id="1.20.1250.20">
    <property type="entry name" value="MFS general substrate transporter like domains"/>
    <property type="match status" value="2"/>
</dbReference>
<feature type="transmembrane region" description="Helical" evidence="7">
    <location>
        <begin position="171"/>
        <end position="192"/>
    </location>
</feature>
<evidence type="ECO:0000256" key="7">
    <source>
        <dbReference type="SAM" id="Phobius"/>
    </source>
</evidence>
<keyword evidence="4 7" id="KW-1133">Transmembrane helix</keyword>
<evidence type="ECO:0000256" key="4">
    <source>
        <dbReference type="ARBA" id="ARBA00022989"/>
    </source>
</evidence>
<dbReference type="InterPro" id="IPR020846">
    <property type="entry name" value="MFS_dom"/>
</dbReference>
<feature type="region of interest" description="Disordered" evidence="6">
    <location>
        <begin position="1"/>
        <end position="68"/>
    </location>
</feature>
<dbReference type="PRINTS" id="PR01036">
    <property type="entry name" value="TCRTETB"/>
</dbReference>
<name>A0A261XWP0_9FUNG</name>
<dbReference type="GO" id="GO:0022857">
    <property type="term" value="F:transmembrane transporter activity"/>
    <property type="evidence" value="ECO:0007669"/>
    <property type="project" value="InterPro"/>
</dbReference>
<dbReference type="SUPFAM" id="SSF103473">
    <property type="entry name" value="MFS general substrate transporter"/>
    <property type="match status" value="1"/>
</dbReference>
<keyword evidence="2" id="KW-0813">Transport</keyword>
<reference evidence="9 10" key="1">
    <citation type="journal article" date="2017" name="Mycologia">
        <title>Bifiguratus adelaidae, gen. et sp. nov., a new member of Mucoromycotina in endophytic and soil-dwelling habitats.</title>
        <authorList>
            <person name="Torres-Cruz T.J."/>
            <person name="Billingsley Tobias T.L."/>
            <person name="Almatruk M."/>
            <person name="Hesse C."/>
            <person name="Kuske C.R."/>
            <person name="Desiro A."/>
            <person name="Benucci G.M."/>
            <person name="Bonito G."/>
            <person name="Stajich J.E."/>
            <person name="Dunlap C."/>
            <person name="Arnold A.E."/>
            <person name="Porras-Alfaro A."/>
        </authorList>
    </citation>
    <scope>NUCLEOTIDE SEQUENCE [LARGE SCALE GENOMIC DNA]</scope>
    <source>
        <strain evidence="9 10">AZ0501</strain>
    </source>
</reference>
<feature type="transmembrane region" description="Helical" evidence="7">
    <location>
        <begin position="489"/>
        <end position="512"/>
    </location>
</feature>
<dbReference type="InterPro" id="IPR011701">
    <property type="entry name" value="MFS"/>
</dbReference>
<accession>A0A261XWP0</accession>